<reference evidence="1 2" key="1">
    <citation type="journal article" date="2013" name="Genome Announc.">
        <title>Complete Genome Sequence of the Sesbania Symbiont and Rice Growth-Promoting Endophyte Rhizobium sp. Strain IRBG74.</title>
        <authorList>
            <person name="Crook M.B."/>
            <person name="Mitra S."/>
            <person name="Ane J.M."/>
            <person name="Sadowsky M.J."/>
            <person name="Gyaneshwar P."/>
        </authorList>
    </citation>
    <scope>NUCLEOTIDE SEQUENCE [LARGE SCALE GENOMIC DNA]</scope>
    <source>
        <strain evidence="1 2">IRBG74</strain>
    </source>
</reference>
<organism evidence="1 2">
    <name type="scientific">Agrobacterium pusense</name>
    <dbReference type="NCBI Taxonomy" id="648995"/>
    <lineage>
        <taxon>Bacteria</taxon>
        <taxon>Pseudomonadati</taxon>
        <taxon>Pseudomonadota</taxon>
        <taxon>Alphaproteobacteria</taxon>
        <taxon>Hyphomicrobiales</taxon>
        <taxon>Rhizobiaceae</taxon>
        <taxon>Rhizobium/Agrobacterium group</taxon>
        <taxon>Agrobacterium</taxon>
    </lineage>
</organism>
<name>U4PVU2_9HYPH</name>
<proteinExistence type="predicted"/>
<sequence length="59" mass="6449">MAAGLGHYTLILNDDSKRPVSSRQGECVILVVSGNRLKCLSRFVCAFCARRSKHDIPTG</sequence>
<dbReference type="EMBL" id="HG518322">
    <property type="protein sequence ID" value="CDI09173.1"/>
    <property type="molecule type" value="Genomic_DNA"/>
</dbReference>
<accession>U4PVU2</accession>
<dbReference type="AlphaFoldDB" id="U4PVU2"/>
<gene>
    <name evidence="1" type="ORF">BN877_I2282</name>
</gene>
<evidence type="ECO:0000313" key="1">
    <source>
        <dbReference type="EMBL" id="CDI09173.1"/>
    </source>
</evidence>
<dbReference type="HOGENOM" id="CLU_2957555_0_0_5"/>
<dbReference type="Proteomes" id="UP000016944">
    <property type="component" value="Chromosome I"/>
</dbReference>
<evidence type="ECO:0000313" key="2">
    <source>
        <dbReference type="Proteomes" id="UP000016944"/>
    </source>
</evidence>
<dbReference type="KEGG" id="rir:BN877_I2282"/>
<protein>
    <submittedName>
        <fullName evidence="1">Uncharacterized protein</fullName>
    </submittedName>
</protein>